<dbReference type="InParanoid" id="A0A1X7TF33"/>
<evidence type="ECO:0000313" key="1">
    <source>
        <dbReference type="EnsemblMetazoa" id="Aqu2.1.13237_001"/>
    </source>
</evidence>
<reference evidence="1" key="1">
    <citation type="submission" date="2017-05" db="UniProtKB">
        <authorList>
            <consortium name="EnsemblMetazoa"/>
        </authorList>
    </citation>
    <scope>IDENTIFICATION</scope>
</reference>
<accession>A0A1X7TF33</accession>
<dbReference type="EnsemblMetazoa" id="Aqu2.1.13237_001">
    <property type="protein sequence ID" value="Aqu2.1.13237_001"/>
    <property type="gene ID" value="Aqu2.1.13237"/>
</dbReference>
<name>A0A1X7TF33_AMPQE</name>
<organism evidence="1">
    <name type="scientific">Amphimedon queenslandica</name>
    <name type="common">Sponge</name>
    <dbReference type="NCBI Taxonomy" id="400682"/>
    <lineage>
        <taxon>Eukaryota</taxon>
        <taxon>Metazoa</taxon>
        <taxon>Porifera</taxon>
        <taxon>Demospongiae</taxon>
        <taxon>Heteroscleromorpha</taxon>
        <taxon>Haplosclerida</taxon>
        <taxon>Niphatidae</taxon>
        <taxon>Amphimedon</taxon>
    </lineage>
</organism>
<sequence length="107" mass="11729">MPLANLGHSKTPPLVLPSPLPLVLGKVVEAIRLGTSVDFRDLLMDNSYPMTEGHRLWTAERPFSLPEIGDVETWLHCPLTFGAAKVNYQGSGELMAYGQIILNRLGS</sequence>
<proteinExistence type="predicted"/>
<protein>
    <submittedName>
        <fullName evidence="1">Uncharacterized protein</fullName>
    </submittedName>
</protein>
<dbReference type="AlphaFoldDB" id="A0A1X7TF33"/>